<dbReference type="AlphaFoldDB" id="W9RYN0"/>
<reference evidence="3" key="1">
    <citation type="submission" date="2013-01" db="EMBL/GenBank/DDBJ databases">
        <title>Draft Genome Sequence of a Mulberry Tree, Morus notabilis C.K. Schneid.</title>
        <authorList>
            <person name="He N."/>
            <person name="Zhao S."/>
        </authorList>
    </citation>
    <scope>NUCLEOTIDE SEQUENCE</scope>
</reference>
<dbReference type="STRING" id="981085.W9RYN0"/>
<evidence type="ECO:0000256" key="1">
    <source>
        <dbReference type="SAM" id="MobiDB-lite"/>
    </source>
</evidence>
<feature type="region of interest" description="Disordered" evidence="1">
    <location>
        <begin position="271"/>
        <end position="318"/>
    </location>
</feature>
<sequence>MGGLRESWCFCKGVSKSERMKAAIFSGKAPAMATTSGAANEIFGTGFLIHRNLLLSTHVNLPSVSAAESAEIRLQNGVAATLFPHRFFITSSVLDLTIVGLDSMDGDSNAQGQHPHYLKTCSKPTLDLGSVVYLLGHTEKKELTVGEGKVVIATDNLIKLSTDGVMWSPGSAGFDVQGNLAFMICDPMKLASSPTNKSSSTSSSSSSSWKKDFPMQFGIPIPIICDWLNQHWEGSLDDLNKPKLPIIRLMSTGQKSEHSCASFTLRRVFKSTEADQDGTPSSSNAISKARDQPGPSCSPPAENTVEEETRTTDPHAMHIQGIPTPEIYESPKLNAVPIQKKQSSPVQLLDINFPPKVVRPVSPKRPAKLLLPSSGENFIREPSRERPLREGEDQNKERGLTGPDANAEVSSTGSVSGAQSEVQSSSSPVEILEMQNGYNGYSSEGETMYSAETAESRNYTSPGEGKFQQVGRSQSCVSYNRWGTVQRNPVARRTLVEKQRSFVHGRKMYSQGATSQRSNDFYSPTVSSIMKNRNNLEQKNRPQQSTVHSSPRWMF</sequence>
<keyword evidence="3" id="KW-1185">Reference proteome</keyword>
<dbReference type="KEGG" id="mnt:21390429"/>
<feature type="compositionally biased region" description="Basic and acidic residues" evidence="1">
    <location>
        <begin position="378"/>
        <end position="399"/>
    </location>
</feature>
<feature type="region of interest" description="Disordered" evidence="1">
    <location>
        <begin position="532"/>
        <end position="555"/>
    </location>
</feature>
<dbReference type="SUPFAM" id="SSF50494">
    <property type="entry name" value="Trypsin-like serine proteases"/>
    <property type="match status" value="1"/>
</dbReference>
<feature type="region of interest" description="Disordered" evidence="1">
    <location>
        <begin position="506"/>
        <end position="525"/>
    </location>
</feature>
<dbReference type="InterPro" id="IPR009003">
    <property type="entry name" value="Peptidase_S1_PA"/>
</dbReference>
<dbReference type="PANTHER" id="PTHR35729:SF1">
    <property type="entry name" value="T1B9.12 PROTEIN"/>
    <property type="match status" value="1"/>
</dbReference>
<organism evidence="2 3">
    <name type="scientific">Morus notabilis</name>
    <dbReference type="NCBI Taxonomy" id="981085"/>
    <lineage>
        <taxon>Eukaryota</taxon>
        <taxon>Viridiplantae</taxon>
        <taxon>Streptophyta</taxon>
        <taxon>Embryophyta</taxon>
        <taxon>Tracheophyta</taxon>
        <taxon>Spermatophyta</taxon>
        <taxon>Magnoliopsida</taxon>
        <taxon>eudicotyledons</taxon>
        <taxon>Gunneridae</taxon>
        <taxon>Pentapetalae</taxon>
        <taxon>rosids</taxon>
        <taxon>fabids</taxon>
        <taxon>Rosales</taxon>
        <taxon>Moraceae</taxon>
        <taxon>Moreae</taxon>
        <taxon>Morus</taxon>
    </lineage>
</organism>
<proteinExistence type="predicted"/>
<dbReference type="Proteomes" id="UP000030645">
    <property type="component" value="Unassembled WGS sequence"/>
</dbReference>
<feature type="region of interest" description="Disordered" evidence="1">
    <location>
        <begin position="359"/>
        <end position="429"/>
    </location>
</feature>
<dbReference type="PANTHER" id="PTHR35729">
    <property type="entry name" value="T1B9.12 PROTEIN"/>
    <property type="match status" value="1"/>
</dbReference>
<name>W9RYN0_9ROSA</name>
<dbReference type="eggNOG" id="ENOG502QR8G">
    <property type="taxonomic scope" value="Eukaryota"/>
</dbReference>
<feature type="compositionally biased region" description="Polar residues" evidence="1">
    <location>
        <begin position="511"/>
        <end position="525"/>
    </location>
</feature>
<protein>
    <submittedName>
        <fullName evidence="2">Uncharacterized protein</fullName>
    </submittedName>
</protein>
<dbReference type="EMBL" id="KE345297">
    <property type="protein sequence ID" value="EXB99108.1"/>
    <property type="molecule type" value="Genomic_DNA"/>
</dbReference>
<evidence type="ECO:0000313" key="3">
    <source>
        <dbReference type="Proteomes" id="UP000030645"/>
    </source>
</evidence>
<evidence type="ECO:0000313" key="2">
    <source>
        <dbReference type="EMBL" id="EXB99108.1"/>
    </source>
</evidence>
<feature type="compositionally biased region" description="Low complexity" evidence="1">
    <location>
        <begin position="413"/>
        <end position="427"/>
    </location>
</feature>
<feature type="compositionally biased region" description="Basic and acidic residues" evidence="1">
    <location>
        <begin position="307"/>
        <end position="316"/>
    </location>
</feature>
<dbReference type="OrthoDB" id="1925372at2759"/>
<accession>W9RYN0</accession>
<gene>
    <name evidence="2" type="ORF">L484_007016</name>
</gene>